<keyword evidence="2" id="KW-0732">Signal</keyword>
<comment type="caution">
    <text evidence="3">The sequence shown here is derived from an EMBL/GenBank/DDBJ whole genome shotgun (WGS) entry which is preliminary data.</text>
</comment>
<organism evidence="3 4">
    <name type="scientific">Pseudomonas plecoglossicida</name>
    <dbReference type="NCBI Taxonomy" id="70775"/>
    <lineage>
        <taxon>Bacteria</taxon>
        <taxon>Pseudomonadati</taxon>
        <taxon>Pseudomonadota</taxon>
        <taxon>Gammaproteobacteria</taxon>
        <taxon>Pseudomonadales</taxon>
        <taxon>Pseudomonadaceae</taxon>
        <taxon>Pseudomonas</taxon>
    </lineage>
</organism>
<evidence type="ECO:0000313" key="3">
    <source>
        <dbReference type="EMBL" id="PBJ93979.1"/>
    </source>
</evidence>
<dbReference type="SUPFAM" id="SSF81901">
    <property type="entry name" value="HCP-like"/>
    <property type="match status" value="1"/>
</dbReference>
<dbReference type="AlphaFoldDB" id="A0A2A3M1R3"/>
<dbReference type="RefSeq" id="WP_023383801.1">
    <property type="nucleotide sequence ID" value="NZ_NTME01000021.1"/>
</dbReference>
<reference evidence="3 4" key="1">
    <citation type="submission" date="2017-09" db="EMBL/GenBank/DDBJ databases">
        <authorList>
            <person name="Ehlers B."/>
            <person name="Leendertz F.H."/>
        </authorList>
    </citation>
    <scope>NUCLEOTIDE SEQUENCE [LARGE SCALE GENOMIC DNA]</scope>
    <source>
        <strain evidence="3 4">DJ-1</strain>
    </source>
</reference>
<accession>A0A2A3M1R3</accession>
<dbReference type="InterPro" id="IPR050767">
    <property type="entry name" value="Sel1_AlgK"/>
</dbReference>
<dbReference type="PANTHER" id="PTHR11102:SF147">
    <property type="entry name" value="SEL1L ADAPTOR SUBUNIT OF ERAD E3 UBIQUITIN LIGASE"/>
    <property type="match status" value="1"/>
</dbReference>
<dbReference type="GO" id="GO:0036503">
    <property type="term" value="P:ERAD pathway"/>
    <property type="evidence" value="ECO:0007669"/>
    <property type="project" value="TreeGrafter"/>
</dbReference>
<dbReference type="Pfam" id="PF08238">
    <property type="entry name" value="Sel1"/>
    <property type="match status" value="5"/>
</dbReference>
<dbReference type="InterPro" id="IPR006597">
    <property type="entry name" value="Sel1-like"/>
</dbReference>
<keyword evidence="1" id="KW-0802">TPR repeat</keyword>
<dbReference type="InterPro" id="IPR011990">
    <property type="entry name" value="TPR-like_helical_dom_sf"/>
</dbReference>
<feature type="signal peptide" evidence="2">
    <location>
        <begin position="1"/>
        <end position="27"/>
    </location>
</feature>
<dbReference type="EMBL" id="NTME01000021">
    <property type="protein sequence ID" value="PBJ93979.1"/>
    <property type="molecule type" value="Genomic_DNA"/>
</dbReference>
<dbReference type="PROSITE" id="PS50005">
    <property type="entry name" value="TPR"/>
    <property type="match status" value="1"/>
</dbReference>
<evidence type="ECO:0000313" key="4">
    <source>
        <dbReference type="Proteomes" id="UP000218102"/>
    </source>
</evidence>
<evidence type="ECO:0000256" key="1">
    <source>
        <dbReference type="PROSITE-ProRule" id="PRU00339"/>
    </source>
</evidence>
<evidence type="ECO:0000256" key="2">
    <source>
        <dbReference type="SAM" id="SignalP"/>
    </source>
</evidence>
<dbReference type="Proteomes" id="UP000218102">
    <property type="component" value="Unassembled WGS sequence"/>
</dbReference>
<sequence length="320" mass="34449">MHSLNRLPILLALPLAFVSLTCAASSAQDTSAAAYFSNEAAAGGADLPDISTAMKGLLSTAREGGEVLRTWAAYKAGDKAALPKLFELAQGGNSRAQNVVGYLLDHGEGVKKDSAAAAAYFSAASSDYPLARYNLAVLTLLGRGVPKDETKAMEMFESSVKDASVDLAAVRLSLYYLNKGDHDKAWTWANEGANRGNVTAYYLLGRMLYERGGYQEAYNWLTKAAQASEPNAPAILSAMYKNGQGMNQNVKMAASWWMIYVGLNKGKPGMNSAGMSSFGLTAKEQNDATSFATNWLLTHKHMKRPDYDATLLQANRNDKS</sequence>
<dbReference type="PANTHER" id="PTHR11102">
    <property type="entry name" value="SEL-1-LIKE PROTEIN"/>
    <property type="match status" value="1"/>
</dbReference>
<feature type="chain" id="PRO_5012246333" evidence="2">
    <location>
        <begin position="28"/>
        <end position="320"/>
    </location>
</feature>
<dbReference type="InterPro" id="IPR019734">
    <property type="entry name" value="TPR_rpt"/>
</dbReference>
<dbReference type="Gene3D" id="1.25.40.10">
    <property type="entry name" value="Tetratricopeptide repeat domain"/>
    <property type="match status" value="2"/>
</dbReference>
<gene>
    <name evidence="3" type="ORF">CMV24_19365</name>
</gene>
<feature type="repeat" description="TPR" evidence="1">
    <location>
        <begin position="198"/>
        <end position="231"/>
    </location>
</feature>
<name>A0A2A3M1R3_PSEDL</name>
<proteinExistence type="predicted"/>
<dbReference type="SMART" id="SM00671">
    <property type="entry name" value="SEL1"/>
    <property type="match status" value="5"/>
</dbReference>
<protein>
    <submittedName>
        <fullName evidence="3">Sel1 repeat family protein</fullName>
    </submittedName>
</protein>